<dbReference type="GeneID" id="100906251"/>
<dbReference type="InterPro" id="IPR047506">
    <property type="entry name" value="UBR7-like_UBR-box"/>
</dbReference>
<evidence type="ECO:0000259" key="6">
    <source>
        <dbReference type="PROSITE" id="PS51157"/>
    </source>
</evidence>
<dbReference type="SMART" id="SM00396">
    <property type="entry name" value="ZnF_UBR1"/>
    <property type="match status" value="1"/>
</dbReference>
<evidence type="ECO:0000313" key="7">
    <source>
        <dbReference type="Proteomes" id="UP000694867"/>
    </source>
</evidence>
<dbReference type="CDD" id="cd15542">
    <property type="entry name" value="PHD_UBR7"/>
    <property type="match status" value="1"/>
</dbReference>
<dbReference type="PROSITE" id="PS51157">
    <property type="entry name" value="ZF_UBR"/>
    <property type="match status" value="1"/>
</dbReference>
<evidence type="ECO:0000256" key="2">
    <source>
        <dbReference type="ARBA" id="ARBA00022771"/>
    </source>
</evidence>
<dbReference type="PANTHER" id="PTHR13513:SF9">
    <property type="entry name" value="E3 UBIQUITIN-PROTEIN LIGASE UBR7-RELATED"/>
    <property type="match status" value="1"/>
</dbReference>
<evidence type="ECO:0000256" key="1">
    <source>
        <dbReference type="ARBA" id="ARBA00022723"/>
    </source>
</evidence>
<keyword evidence="2" id="KW-0863">Zinc-finger</keyword>
<proteinExistence type="predicted"/>
<dbReference type="InterPro" id="IPR003126">
    <property type="entry name" value="Znf_UBR"/>
</dbReference>
<gene>
    <name evidence="8" type="primary">LOC100906251</name>
</gene>
<evidence type="ECO:0000256" key="3">
    <source>
        <dbReference type="ARBA" id="ARBA00022833"/>
    </source>
</evidence>
<dbReference type="CDD" id="cd19677">
    <property type="entry name" value="UBR-box_UBR7"/>
    <property type="match status" value="1"/>
</dbReference>
<reference evidence="8" key="1">
    <citation type="submission" date="2025-08" db="UniProtKB">
        <authorList>
            <consortium name="RefSeq"/>
        </authorList>
    </citation>
    <scope>IDENTIFICATION</scope>
</reference>
<dbReference type="InterPro" id="IPR040204">
    <property type="entry name" value="UBR7"/>
</dbReference>
<dbReference type="Proteomes" id="UP000694867">
    <property type="component" value="Unplaced"/>
</dbReference>
<dbReference type="Gene3D" id="3.30.40.10">
    <property type="entry name" value="Zinc/RING finger domain, C3HC4 (zinc finger)"/>
    <property type="match status" value="1"/>
</dbReference>
<keyword evidence="7" id="KW-1185">Reference proteome</keyword>
<feature type="zinc finger region" description="UBR-type" evidence="4">
    <location>
        <begin position="54"/>
        <end position="126"/>
    </location>
</feature>
<feature type="domain" description="UBR-type" evidence="6">
    <location>
        <begin position="54"/>
        <end position="126"/>
    </location>
</feature>
<feature type="region of interest" description="Disordered" evidence="5">
    <location>
        <begin position="1"/>
        <end position="31"/>
    </location>
</feature>
<dbReference type="GO" id="GO:0005737">
    <property type="term" value="C:cytoplasm"/>
    <property type="evidence" value="ECO:0007669"/>
    <property type="project" value="TreeGrafter"/>
</dbReference>
<evidence type="ECO:0000313" key="8">
    <source>
        <dbReference type="RefSeq" id="XP_003739598.1"/>
    </source>
</evidence>
<dbReference type="Pfam" id="PF02207">
    <property type="entry name" value="zf-UBR"/>
    <property type="match status" value="1"/>
</dbReference>
<dbReference type="SUPFAM" id="SSF57903">
    <property type="entry name" value="FYVE/PHD zinc finger"/>
    <property type="match status" value="1"/>
</dbReference>
<dbReference type="GO" id="GO:0008270">
    <property type="term" value="F:zinc ion binding"/>
    <property type="evidence" value="ECO:0007669"/>
    <property type="project" value="UniProtKB-KW"/>
</dbReference>
<protein>
    <submittedName>
        <fullName evidence="8">E3 ubiquitin-protein ligase UBR7</fullName>
    </submittedName>
</protein>
<evidence type="ECO:0000256" key="5">
    <source>
        <dbReference type="SAM" id="MobiDB-lite"/>
    </source>
</evidence>
<dbReference type="AlphaFoldDB" id="A0AAJ6QPH4"/>
<dbReference type="GO" id="GO:0061630">
    <property type="term" value="F:ubiquitin protein ligase activity"/>
    <property type="evidence" value="ECO:0007669"/>
    <property type="project" value="InterPro"/>
</dbReference>
<organism evidence="7 8">
    <name type="scientific">Galendromus occidentalis</name>
    <name type="common">western predatory mite</name>
    <dbReference type="NCBI Taxonomy" id="34638"/>
    <lineage>
        <taxon>Eukaryota</taxon>
        <taxon>Metazoa</taxon>
        <taxon>Ecdysozoa</taxon>
        <taxon>Arthropoda</taxon>
        <taxon>Chelicerata</taxon>
        <taxon>Arachnida</taxon>
        <taxon>Acari</taxon>
        <taxon>Parasitiformes</taxon>
        <taxon>Mesostigmata</taxon>
        <taxon>Gamasina</taxon>
        <taxon>Phytoseioidea</taxon>
        <taxon>Phytoseiidae</taxon>
        <taxon>Typhlodrominae</taxon>
        <taxon>Galendromus</taxon>
    </lineage>
</organism>
<dbReference type="RefSeq" id="XP_003739598.1">
    <property type="nucleotide sequence ID" value="XM_003739550.2"/>
</dbReference>
<dbReference type="InterPro" id="IPR011011">
    <property type="entry name" value="Znf_FYVE_PHD"/>
</dbReference>
<accession>A0AAJ6QPH4</accession>
<dbReference type="KEGG" id="goe:100906251"/>
<dbReference type="InterPro" id="IPR013083">
    <property type="entry name" value="Znf_RING/FYVE/PHD"/>
</dbReference>
<feature type="compositionally biased region" description="Low complexity" evidence="5">
    <location>
        <begin position="16"/>
        <end position="31"/>
    </location>
</feature>
<name>A0AAJ6QPH4_9ACAR</name>
<evidence type="ECO:0000256" key="4">
    <source>
        <dbReference type="PROSITE-ProRule" id="PRU00508"/>
    </source>
</evidence>
<sequence length="391" mass="43357">MSGVQGSDPAATTGNAEQSAEQATEESVTLQELLDEEESLQADAAAVLGGSDEKNCSYPHGYVDRQALYACSTCTPPGKDPAGICLACSYACHEGHDLYELYTKRNFRCDCGNDRFGDFKCSLFPAKSAGNRDNLYNHNFSGKYCRCARPYPDPERTEPEEMVQCVVCEDWFHLNHVGLKGVAIDSIDELICDECMKAHPFLWKYKLNIGSLSSSVSLGSAVDVETESIAKRPRIEICDPADKSSVEKDEAHCIFSRLPEPESVPETGAVWPTSWRRILCRCEGCTSLYETEKLSFLPSPDDTMRAYEKRGEKKREGAPDPLMNALNGLGHVQKIEMIDGYNNLKNCLGDFLRERAEANAVVTTEDVHNFFKGMKEMQSKKAAAVPGFFCR</sequence>
<dbReference type="PANTHER" id="PTHR13513">
    <property type="entry name" value="E3 UBIQUITIN-PROTEIN LIGASE UBR7"/>
    <property type="match status" value="1"/>
</dbReference>
<keyword evidence="1" id="KW-0479">Metal-binding</keyword>
<keyword evidence="3" id="KW-0862">Zinc</keyword>